<name>A0A255YRY6_9FLAO</name>
<keyword evidence="10" id="KW-1185">Reference proteome</keyword>
<evidence type="ECO:0000256" key="6">
    <source>
        <dbReference type="ARBA" id="ARBA00023136"/>
    </source>
</evidence>
<evidence type="ECO:0000256" key="7">
    <source>
        <dbReference type="ARBA" id="ARBA00023237"/>
    </source>
</evidence>
<accession>A0A255YRY6</accession>
<organism evidence="9 10">
    <name type="scientific">Flavobacterium cyanobacteriorum</name>
    <dbReference type="NCBI Taxonomy" id="2022802"/>
    <lineage>
        <taxon>Bacteria</taxon>
        <taxon>Pseudomonadati</taxon>
        <taxon>Bacteroidota</taxon>
        <taxon>Flavobacteriia</taxon>
        <taxon>Flavobacteriales</taxon>
        <taxon>Flavobacteriaceae</taxon>
        <taxon>Flavobacterium</taxon>
    </lineage>
</organism>
<dbReference type="Proteomes" id="UP000216605">
    <property type="component" value="Unassembled WGS sequence"/>
</dbReference>
<reference evidence="9 10" key="1">
    <citation type="submission" date="2017-07" db="EMBL/GenBank/DDBJ databases">
        <title>Flavobacterium cyanobacteriorum sp. nov., isolated from cyanobacterial aggregates in a eutrophic lake.</title>
        <authorList>
            <person name="Cai H."/>
        </authorList>
    </citation>
    <scope>NUCLEOTIDE SEQUENCE [LARGE SCALE GENOMIC DNA]</scope>
    <source>
        <strain evidence="9 10">TH021</strain>
    </source>
</reference>
<keyword evidence="5 8" id="KW-0732">Signal</keyword>
<evidence type="ECO:0000256" key="1">
    <source>
        <dbReference type="ARBA" id="ARBA00004571"/>
    </source>
</evidence>
<dbReference type="SUPFAM" id="SSF56935">
    <property type="entry name" value="Porins"/>
    <property type="match status" value="1"/>
</dbReference>
<dbReference type="OrthoDB" id="9765571at2"/>
<dbReference type="GO" id="GO:0009279">
    <property type="term" value="C:cell outer membrane"/>
    <property type="evidence" value="ECO:0007669"/>
    <property type="project" value="UniProtKB-SubCell"/>
</dbReference>
<keyword evidence="4" id="KW-0812">Transmembrane</keyword>
<keyword evidence="7" id="KW-0998">Cell outer membrane</keyword>
<dbReference type="InterPro" id="IPR005017">
    <property type="entry name" value="OMPP1/FadL/TodX"/>
</dbReference>
<dbReference type="RefSeq" id="WP_094417051.1">
    <property type="nucleotide sequence ID" value="NZ_NOXV01000305.1"/>
</dbReference>
<proteinExistence type="inferred from homology"/>
<dbReference type="PANTHER" id="PTHR35093:SF8">
    <property type="entry name" value="OUTER MEMBRANE PROTEIN NMB0088-RELATED"/>
    <property type="match status" value="1"/>
</dbReference>
<dbReference type="AlphaFoldDB" id="A0A255YRY6"/>
<evidence type="ECO:0000313" key="10">
    <source>
        <dbReference type="Proteomes" id="UP000216605"/>
    </source>
</evidence>
<dbReference type="Gene3D" id="2.40.160.60">
    <property type="entry name" value="Outer membrane protein transport protein (OMPP1/FadL/TodX)"/>
    <property type="match status" value="1"/>
</dbReference>
<evidence type="ECO:0000313" key="9">
    <source>
        <dbReference type="EMBL" id="OYQ31972.1"/>
    </source>
</evidence>
<sequence>MKKYILFALTTLTGATLHAQTVADAVRYSNDNMNGTARFRGMSGAFGALGGDVSALMVNPAGSAVFNYNSGTVSLTNYNINNNAKYYGTGTSRNDNSFELNQIGGVWVFNNINDQAKWKKITLGLNYENTNNLDNSIRSRGISPQDNLSDYFLAYAQGVPLNVLDNAFFDELNYADQQAYLGYNAYIFNPVNATDPANTSYIASPNITGSNGYFQEHSITSNGFNGKIALNFATQYSNWLYLGMNLNLHFIDHTTSTSFFEEYNSPAATGLQSVRFNNELYTYGGGFSLNVGAIAKVTEAFRLGLSYESPTWYNLQDEIRQSIVSECVNCNGPGSRIFITDPGLTFITEDYSLRTPSKWTGSAAYVFGKTGLLSIDAALKDYNTAKFTSNGFGNVNAEIDDQLDVAAEIRVGGELRYKNVSLRGGYRFEQSPYKNSRTIGDLHGFSTGLGFAFGNSRLDLAYSYFRRTTDVDPLNSSFFNSNARVRGINNNITLSYTIDL</sequence>
<evidence type="ECO:0000256" key="8">
    <source>
        <dbReference type="SAM" id="SignalP"/>
    </source>
</evidence>
<comment type="caution">
    <text evidence="9">The sequence shown here is derived from an EMBL/GenBank/DDBJ whole genome shotgun (WGS) entry which is preliminary data.</text>
</comment>
<evidence type="ECO:0008006" key="11">
    <source>
        <dbReference type="Google" id="ProtNLM"/>
    </source>
</evidence>
<feature type="chain" id="PRO_5012038856" description="Transporter" evidence="8">
    <location>
        <begin position="20"/>
        <end position="500"/>
    </location>
</feature>
<dbReference type="Pfam" id="PF03349">
    <property type="entry name" value="Toluene_X"/>
    <property type="match status" value="1"/>
</dbReference>
<comment type="similarity">
    <text evidence="2">Belongs to the OmpP1/FadL family.</text>
</comment>
<evidence type="ECO:0000256" key="3">
    <source>
        <dbReference type="ARBA" id="ARBA00022452"/>
    </source>
</evidence>
<gene>
    <name evidence="9" type="ORF">CHU92_15120</name>
</gene>
<dbReference type="EMBL" id="NOXV01000305">
    <property type="protein sequence ID" value="OYQ31972.1"/>
    <property type="molecule type" value="Genomic_DNA"/>
</dbReference>
<dbReference type="PANTHER" id="PTHR35093">
    <property type="entry name" value="OUTER MEMBRANE PROTEIN NMB0088-RELATED"/>
    <property type="match status" value="1"/>
</dbReference>
<feature type="signal peptide" evidence="8">
    <location>
        <begin position="1"/>
        <end position="19"/>
    </location>
</feature>
<evidence type="ECO:0000256" key="5">
    <source>
        <dbReference type="ARBA" id="ARBA00022729"/>
    </source>
</evidence>
<keyword evidence="3" id="KW-1134">Transmembrane beta strand</keyword>
<evidence type="ECO:0000256" key="2">
    <source>
        <dbReference type="ARBA" id="ARBA00008163"/>
    </source>
</evidence>
<protein>
    <recommendedName>
        <fullName evidence="11">Transporter</fullName>
    </recommendedName>
</protein>
<evidence type="ECO:0000256" key="4">
    <source>
        <dbReference type="ARBA" id="ARBA00022692"/>
    </source>
</evidence>
<keyword evidence="6" id="KW-0472">Membrane</keyword>
<comment type="subcellular location">
    <subcellularLocation>
        <location evidence="1">Cell outer membrane</location>
        <topology evidence="1">Multi-pass membrane protein</topology>
    </subcellularLocation>
</comment>
<dbReference type="GO" id="GO:0015483">
    <property type="term" value="F:long-chain fatty acid transporting porin activity"/>
    <property type="evidence" value="ECO:0007669"/>
    <property type="project" value="TreeGrafter"/>
</dbReference>